<reference evidence="4" key="2">
    <citation type="submission" date="2021-12" db="EMBL/GenBank/DDBJ databases">
        <title>Resequencing data analysis of finger millet.</title>
        <authorList>
            <person name="Hatakeyama M."/>
            <person name="Aluri S."/>
            <person name="Balachadran M.T."/>
            <person name="Sivarajan S.R."/>
            <person name="Poveda L."/>
            <person name="Shimizu-Inatsugi R."/>
            <person name="Schlapbach R."/>
            <person name="Sreeman S.M."/>
            <person name="Shimizu K.K."/>
        </authorList>
    </citation>
    <scope>NUCLEOTIDE SEQUENCE</scope>
</reference>
<dbReference type="EMBL" id="BQKI01000082">
    <property type="protein sequence ID" value="GJN30715.1"/>
    <property type="molecule type" value="Genomic_DNA"/>
</dbReference>
<comment type="caution">
    <text evidence="4">The sequence shown here is derived from an EMBL/GenBank/DDBJ whole genome shotgun (WGS) entry which is preliminary data.</text>
</comment>
<gene>
    <name evidence="4" type="primary">gb19046</name>
    <name evidence="4" type="ORF">PR202_gb19046</name>
</gene>
<evidence type="ECO:0000313" key="5">
    <source>
        <dbReference type="Proteomes" id="UP001054889"/>
    </source>
</evidence>
<evidence type="ECO:0000256" key="3">
    <source>
        <dbReference type="PROSITE-ProRule" id="PRU00708"/>
    </source>
</evidence>
<feature type="repeat" description="PPR" evidence="3">
    <location>
        <begin position="217"/>
        <end position="251"/>
    </location>
</feature>
<dbReference type="InterPro" id="IPR002885">
    <property type="entry name" value="PPR_rpt"/>
</dbReference>
<dbReference type="PROSITE" id="PS51375">
    <property type="entry name" value="PPR"/>
    <property type="match status" value="6"/>
</dbReference>
<feature type="repeat" description="PPR" evidence="3">
    <location>
        <begin position="147"/>
        <end position="181"/>
    </location>
</feature>
<dbReference type="InterPro" id="IPR051222">
    <property type="entry name" value="PPR/CCM1_RNA-binding"/>
</dbReference>
<dbReference type="Proteomes" id="UP001054889">
    <property type="component" value="Unassembled WGS sequence"/>
</dbReference>
<evidence type="ECO:0008006" key="6">
    <source>
        <dbReference type="Google" id="ProtNLM"/>
    </source>
</evidence>
<evidence type="ECO:0000313" key="4">
    <source>
        <dbReference type="EMBL" id="GJN30715.1"/>
    </source>
</evidence>
<dbReference type="AlphaFoldDB" id="A0AAV5F8L3"/>
<proteinExistence type="predicted"/>
<feature type="repeat" description="PPR" evidence="3">
    <location>
        <begin position="252"/>
        <end position="286"/>
    </location>
</feature>
<dbReference type="NCBIfam" id="TIGR00756">
    <property type="entry name" value="PPR"/>
    <property type="match status" value="5"/>
</dbReference>
<evidence type="ECO:0000256" key="2">
    <source>
        <dbReference type="ARBA" id="ARBA00022946"/>
    </source>
</evidence>
<organism evidence="4 5">
    <name type="scientific">Eleusine coracana subsp. coracana</name>
    <dbReference type="NCBI Taxonomy" id="191504"/>
    <lineage>
        <taxon>Eukaryota</taxon>
        <taxon>Viridiplantae</taxon>
        <taxon>Streptophyta</taxon>
        <taxon>Embryophyta</taxon>
        <taxon>Tracheophyta</taxon>
        <taxon>Spermatophyta</taxon>
        <taxon>Magnoliopsida</taxon>
        <taxon>Liliopsida</taxon>
        <taxon>Poales</taxon>
        <taxon>Poaceae</taxon>
        <taxon>PACMAD clade</taxon>
        <taxon>Chloridoideae</taxon>
        <taxon>Cynodonteae</taxon>
        <taxon>Eleusininae</taxon>
        <taxon>Eleusine</taxon>
    </lineage>
</organism>
<dbReference type="InterPro" id="IPR011990">
    <property type="entry name" value="TPR-like_helical_dom_sf"/>
</dbReference>
<keyword evidence="2" id="KW-0809">Transit peptide</keyword>
<dbReference type="PANTHER" id="PTHR47942">
    <property type="entry name" value="TETRATRICOPEPTIDE REPEAT (TPR)-LIKE SUPERFAMILY PROTEIN-RELATED"/>
    <property type="match status" value="1"/>
</dbReference>
<sequence length="448" mass="49794">MPFRPTLPRRCLHDWKLTSFISAVSSLASSPSAALPAGAAPAARTPAAYNALMSAYSSAGRTDEVVRLFRSLPFPPNAPFYTTLISSLANSGCHHAALAAFASLLRSGAPLTSSAFTALLNWRGGASPEFYFKVVLQAMDALGCSPDAAAYNCLISMLCDKHKMEEALGVFDLMLDKGVLPTVRSYTAILHGYCQQGKLRHAERFVDGMIQVGCLPDVVSYSVLIEGLCIVGEFGMVERILEESEEKGWTPNAVTYNIYMAALCRINDSDEAFRQFHIMRSRGLSPTVETVNILFDCLCRASMFIEAENLLEYSEELGWDVDVFSYNTLMSRLYDAGYFIKVLKLLVHLIKKGIGPDKLSFTIAIRSLCRTGKFRLAKSLMENEGIEYDVVTFNTFIHEIYKARNFQGVQLTCANMPRGMPDDFTNAMVRRNKVVIHRCKESEQDYED</sequence>
<dbReference type="Pfam" id="PF13041">
    <property type="entry name" value="PPR_2"/>
    <property type="match status" value="3"/>
</dbReference>
<dbReference type="Pfam" id="PF13812">
    <property type="entry name" value="PPR_3"/>
    <property type="match status" value="1"/>
</dbReference>
<name>A0AAV5F8L3_ELECO</name>
<accession>A0AAV5F8L3</accession>
<evidence type="ECO:0000256" key="1">
    <source>
        <dbReference type="ARBA" id="ARBA00022737"/>
    </source>
</evidence>
<dbReference type="Pfam" id="PF01535">
    <property type="entry name" value="PPR"/>
    <property type="match status" value="3"/>
</dbReference>
<feature type="repeat" description="PPR" evidence="3">
    <location>
        <begin position="45"/>
        <end position="79"/>
    </location>
</feature>
<feature type="repeat" description="PPR" evidence="3">
    <location>
        <begin position="322"/>
        <end position="356"/>
    </location>
</feature>
<keyword evidence="1" id="KW-0677">Repeat</keyword>
<dbReference type="PANTHER" id="PTHR47942:SF16">
    <property type="entry name" value="PENTATRICOPEPTIDE REPEAT DOMAIN CONTAINING PROTEIN-RELATED"/>
    <property type="match status" value="1"/>
</dbReference>
<reference evidence="4" key="1">
    <citation type="journal article" date="2018" name="DNA Res.">
        <title>Multiple hybrid de novo genome assembly of finger millet, an orphan allotetraploid crop.</title>
        <authorList>
            <person name="Hatakeyama M."/>
            <person name="Aluri S."/>
            <person name="Balachadran M.T."/>
            <person name="Sivarajan S.R."/>
            <person name="Patrignani A."/>
            <person name="Gruter S."/>
            <person name="Poveda L."/>
            <person name="Shimizu-Inatsugi R."/>
            <person name="Baeten J."/>
            <person name="Francoijs K.J."/>
            <person name="Nataraja K.N."/>
            <person name="Reddy Y.A.N."/>
            <person name="Phadnis S."/>
            <person name="Ravikumar R.L."/>
            <person name="Schlapbach R."/>
            <person name="Sreeman S.M."/>
            <person name="Shimizu K.K."/>
        </authorList>
    </citation>
    <scope>NUCLEOTIDE SEQUENCE</scope>
</reference>
<protein>
    <recommendedName>
        <fullName evidence="6">Pentatricopeptide repeat-containing protein</fullName>
    </recommendedName>
</protein>
<feature type="repeat" description="PPR" evidence="3">
    <location>
        <begin position="182"/>
        <end position="216"/>
    </location>
</feature>
<dbReference type="Gene3D" id="1.25.40.10">
    <property type="entry name" value="Tetratricopeptide repeat domain"/>
    <property type="match status" value="4"/>
</dbReference>
<keyword evidence="5" id="KW-1185">Reference proteome</keyword>